<reference evidence="2 3" key="1">
    <citation type="submission" date="2017-06" db="EMBL/GenBank/DDBJ databases">
        <title>Genome sequencing of cyanobaciteial culture collection at National Institute for Environmental Studies (NIES).</title>
        <authorList>
            <person name="Hirose Y."/>
            <person name="Shimura Y."/>
            <person name="Fujisawa T."/>
            <person name="Nakamura Y."/>
            <person name="Kawachi M."/>
        </authorList>
    </citation>
    <scope>NUCLEOTIDE SEQUENCE [LARGE SCALE GENOMIC DNA]</scope>
    <source>
        <strain evidence="2 3">NIES-806</strain>
    </source>
</reference>
<evidence type="ECO:0000259" key="1">
    <source>
        <dbReference type="Pfam" id="PF05685"/>
    </source>
</evidence>
<dbReference type="PANTHER" id="PTHR47152:SF4">
    <property type="entry name" value="SLR0445 PROTEIN"/>
    <property type="match status" value="1"/>
</dbReference>
<proteinExistence type="predicted"/>
<dbReference type="InterPro" id="IPR008538">
    <property type="entry name" value="Uma2"/>
</dbReference>
<keyword evidence="3" id="KW-1185">Reference proteome</keyword>
<sequence>MTQTLENSLNLVEEEQHFYRRGVTWEKFQAIQKAFENVPGVRLFYCEGVLEIVTISKPHEAISSLMAALLTRHFEIEEIEFFPSGSYSQILPGIVEYQADLSYCFQADKPRPDLCIEIVITSGSPIKLKKYKLMQVPEVWFWEDGTLGIYCLRQEEYEKVNNSELLPKLDLSLLNRCLLLSSPLEAIKQFRRGI</sequence>
<feature type="domain" description="Putative restriction endonuclease" evidence="1">
    <location>
        <begin position="25"/>
        <end position="171"/>
    </location>
</feature>
<dbReference type="RefSeq" id="WP_096662939.1">
    <property type="nucleotide sequence ID" value="NZ_AP018316.1"/>
</dbReference>
<dbReference type="KEGG" id="dcm:NIES806_02290"/>
<evidence type="ECO:0000313" key="2">
    <source>
        <dbReference type="EMBL" id="BAZ84049.1"/>
    </source>
</evidence>
<dbReference type="CDD" id="cd06260">
    <property type="entry name" value="DUF820-like"/>
    <property type="match status" value="1"/>
</dbReference>
<dbReference type="OrthoDB" id="510891at2"/>
<dbReference type="Pfam" id="PF05685">
    <property type="entry name" value="Uma2"/>
    <property type="match status" value="1"/>
</dbReference>
<dbReference type="Gene3D" id="3.90.1570.10">
    <property type="entry name" value="tt1808, chain A"/>
    <property type="match status" value="1"/>
</dbReference>
<protein>
    <recommendedName>
        <fullName evidence="1">Putative restriction endonuclease domain-containing protein</fullName>
    </recommendedName>
</protein>
<dbReference type="InterPro" id="IPR012296">
    <property type="entry name" value="Nuclease_put_TT1808"/>
</dbReference>
<dbReference type="Proteomes" id="UP000218702">
    <property type="component" value="Chromosome"/>
</dbReference>
<evidence type="ECO:0000313" key="3">
    <source>
        <dbReference type="Proteomes" id="UP000218702"/>
    </source>
</evidence>
<dbReference type="AlphaFoldDB" id="A0A1Z4UY66"/>
<dbReference type="SUPFAM" id="SSF52980">
    <property type="entry name" value="Restriction endonuclease-like"/>
    <property type="match status" value="1"/>
</dbReference>
<name>A0A1Z4UY66_9CYAN</name>
<accession>A0A1Z4UY66</accession>
<dbReference type="EMBL" id="AP018316">
    <property type="protein sequence ID" value="BAZ84049.1"/>
    <property type="molecule type" value="Genomic_DNA"/>
</dbReference>
<organism evidence="2 3">
    <name type="scientific">Dolichospermum compactum NIES-806</name>
    <dbReference type="NCBI Taxonomy" id="1973481"/>
    <lineage>
        <taxon>Bacteria</taxon>
        <taxon>Bacillati</taxon>
        <taxon>Cyanobacteriota</taxon>
        <taxon>Cyanophyceae</taxon>
        <taxon>Nostocales</taxon>
        <taxon>Aphanizomenonaceae</taxon>
        <taxon>Dolichospermum</taxon>
        <taxon>Dolichospermum compactum</taxon>
    </lineage>
</organism>
<gene>
    <name evidence="2" type="ORF">NIES806_02290</name>
</gene>
<dbReference type="InterPro" id="IPR011335">
    <property type="entry name" value="Restrct_endonuc-II-like"/>
</dbReference>
<dbReference type="PANTHER" id="PTHR47152">
    <property type="entry name" value="SLR2084 PROTEIN-RELATED"/>
    <property type="match status" value="1"/>
</dbReference>